<comment type="caution">
    <text evidence="2">The sequence shown here is derived from an EMBL/GenBank/DDBJ whole genome shotgun (WGS) entry which is preliminary data.</text>
</comment>
<accession>A0A9P6H0Y5</accession>
<dbReference type="Gene3D" id="1.20.58.1520">
    <property type="match status" value="1"/>
</dbReference>
<reference evidence="2 3" key="1">
    <citation type="journal article" date="2020" name="Genome Biol. Evol.">
        <title>Comparative genomics of strictly vertically transmitted, feminizing microsporidia endosymbionts of amphipod crustaceans.</title>
        <authorList>
            <person name="Cormier A."/>
            <person name="Chebbi M.A."/>
            <person name="Giraud I."/>
            <person name="Wattier R."/>
            <person name="Teixeira M."/>
            <person name="Gilbert C."/>
            <person name="Rigaud T."/>
            <person name="Cordaux R."/>
        </authorList>
    </citation>
    <scope>NUCLEOTIDE SEQUENCE [LARGE SCALE GENOMIC DNA]</scope>
    <source>
        <strain evidence="2 3">Ou3-Ou53</strain>
    </source>
</reference>
<evidence type="ECO:0000313" key="2">
    <source>
        <dbReference type="EMBL" id="KAF9764648.1"/>
    </source>
</evidence>
<dbReference type="AlphaFoldDB" id="A0A9P6H0Y5"/>
<feature type="coiled-coil region" evidence="1">
    <location>
        <begin position="298"/>
        <end position="336"/>
    </location>
</feature>
<evidence type="ECO:0000256" key="1">
    <source>
        <dbReference type="SAM" id="Coils"/>
    </source>
</evidence>
<evidence type="ECO:0000313" key="3">
    <source>
        <dbReference type="Proteomes" id="UP000740883"/>
    </source>
</evidence>
<keyword evidence="3" id="KW-1185">Reference proteome</keyword>
<dbReference type="Proteomes" id="UP000740883">
    <property type="component" value="Unassembled WGS sequence"/>
</dbReference>
<name>A0A9P6H0Y5_9MICR</name>
<dbReference type="OrthoDB" id="642895at2759"/>
<protein>
    <submittedName>
        <fullName evidence="2">Uncharacterized protein</fullName>
    </submittedName>
</protein>
<proteinExistence type="predicted"/>
<dbReference type="EMBL" id="SBJO01000013">
    <property type="protein sequence ID" value="KAF9764648.1"/>
    <property type="molecule type" value="Genomic_DNA"/>
</dbReference>
<organism evidence="2 3">
    <name type="scientific">Nosema granulosis</name>
    <dbReference type="NCBI Taxonomy" id="83296"/>
    <lineage>
        <taxon>Eukaryota</taxon>
        <taxon>Fungi</taxon>
        <taxon>Fungi incertae sedis</taxon>
        <taxon>Microsporidia</taxon>
        <taxon>Nosematidae</taxon>
        <taxon>Nosema</taxon>
    </lineage>
</organism>
<keyword evidence="1" id="KW-0175">Coiled coil</keyword>
<sequence length="559" mass="66493">MKCDQMKSTLIQLRDLHSTMVQMLPKENINQHPFDYFKEEFNSITRKIEETTNSFRSKLDKIRKCSKILKDEYKRITKELKEGERAIPEFTNVNMENEFIINELERISSKKRYLEKDIIRKSEEIYEILEELGVLVEDDSTLNDSFLNPITDRLNLNIDSLKISHSRLIFKDKFEQYEEIFNEAGLEKIYLAVREMFLEKHFYTEKLTKNKTVPNKLARSEEVAELYKQIGENINIYSYACSLLKNQEVSLEKLTKLGLVLKILQLEKHERERHRRGLFKDTSGLLVRLGIVDHEFTINQKLYKLEELNEKYSKMVKEREQEVIKLMKEIRSKEEILNLNIKNFKEGFKKTANLDLSVVNESNLSLVEEAFQINGSITTANIESLRSYLSHLTEEYNNRIREIYDNTKEYLEELCKLFTLEMGDYELTKEGIGEMRLKIESLEPKKELYMEILSLIDKREELVESMNNFEKIASDPRRLFKSSFQLLREEKFRKTAFPSLLKIEETLFKLLETYKERFGEFLRNNKSYASTLKEEIDGRIVNKTVFINKFDSPIRRKKN</sequence>
<gene>
    <name evidence="2" type="ORF">NGRA_0376</name>
</gene>